<dbReference type="RefSeq" id="WP_017749319.1">
    <property type="nucleotide sequence ID" value="NZ_KQ976354.1"/>
</dbReference>
<dbReference type="Pfam" id="PF14218">
    <property type="entry name" value="COP23"/>
    <property type="match status" value="1"/>
</dbReference>
<dbReference type="InterPro" id="IPR025478">
    <property type="entry name" value="COP23"/>
</dbReference>
<proteinExistence type="predicted"/>
<evidence type="ECO:0000313" key="2">
    <source>
        <dbReference type="EMBL" id="KYC38054.1"/>
    </source>
</evidence>
<dbReference type="Proteomes" id="UP000076925">
    <property type="component" value="Unassembled WGS sequence"/>
</dbReference>
<gene>
    <name evidence="2" type="ORF">WA1_37500</name>
</gene>
<comment type="caution">
    <text evidence="2">The sequence shown here is derived from an EMBL/GenBank/DDBJ whole genome shotgun (WGS) entry which is preliminary data.</text>
</comment>
<dbReference type="EMBL" id="ANNX02000042">
    <property type="protein sequence ID" value="KYC38054.1"/>
    <property type="molecule type" value="Genomic_DNA"/>
</dbReference>
<protein>
    <submittedName>
        <fullName evidence="2">Uncharacterized protein</fullName>
    </submittedName>
</protein>
<reference evidence="2 3" key="1">
    <citation type="journal article" date="2013" name="Genome Biol. Evol.">
        <title>Genomes of Stigonematalean cyanobacteria (subsection V) and the evolution of oxygenic photosynthesis from prokaryotes to plastids.</title>
        <authorList>
            <person name="Dagan T."/>
            <person name="Roettger M."/>
            <person name="Stucken K."/>
            <person name="Landan G."/>
            <person name="Koch R."/>
            <person name="Major P."/>
            <person name="Gould S.B."/>
            <person name="Goremykin V.V."/>
            <person name="Rippka R."/>
            <person name="Tandeau de Marsac N."/>
            <person name="Gugger M."/>
            <person name="Lockhart P.J."/>
            <person name="Allen J.F."/>
            <person name="Brune I."/>
            <person name="Maus I."/>
            <person name="Puhler A."/>
            <person name="Martin W.F."/>
        </authorList>
    </citation>
    <scope>NUCLEOTIDE SEQUENCE [LARGE SCALE GENOMIC DNA]</scope>
    <source>
        <strain evidence="2 3">PCC 7110</strain>
    </source>
</reference>
<accession>A0A139X026</accession>
<sequence length="167" mass="18416">MWTTPIFALSLAASLSQPSTAATANVACKTKASVPTVIATFSEQGTEKEVTVMSFLPEYFSPKDALQNCQNTAKTLQTLYNTESANYLTNDKVNSKSVICVVERRGIGCDRDTAQVLFTLNSTVNSSQALYEMLGSDFKQAQPPDARTVSKIYSDLKPKRSPRWWPF</sequence>
<organism evidence="2 3">
    <name type="scientific">Scytonema hofmannii PCC 7110</name>
    <dbReference type="NCBI Taxonomy" id="128403"/>
    <lineage>
        <taxon>Bacteria</taxon>
        <taxon>Bacillati</taxon>
        <taxon>Cyanobacteriota</taxon>
        <taxon>Cyanophyceae</taxon>
        <taxon>Nostocales</taxon>
        <taxon>Scytonemataceae</taxon>
        <taxon>Scytonema</taxon>
    </lineage>
</organism>
<keyword evidence="1" id="KW-0732">Signal</keyword>
<keyword evidence="3" id="KW-1185">Reference proteome</keyword>
<feature type="signal peptide" evidence="1">
    <location>
        <begin position="1"/>
        <end position="21"/>
    </location>
</feature>
<feature type="chain" id="PRO_5007300499" evidence="1">
    <location>
        <begin position="22"/>
        <end position="167"/>
    </location>
</feature>
<dbReference type="AlphaFoldDB" id="A0A139X026"/>
<evidence type="ECO:0000256" key="1">
    <source>
        <dbReference type="SAM" id="SignalP"/>
    </source>
</evidence>
<name>A0A139X026_9CYAN</name>
<evidence type="ECO:0000313" key="3">
    <source>
        <dbReference type="Proteomes" id="UP000076925"/>
    </source>
</evidence>